<reference evidence="4" key="2">
    <citation type="submission" date="2023-11" db="UniProtKB">
        <authorList>
            <consortium name="WormBaseParasite"/>
        </authorList>
    </citation>
    <scope>IDENTIFICATION</scope>
</reference>
<reference evidence="3" key="1">
    <citation type="submission" date="2022-06" db="EMBL/GenBank/DDBJ databases">
        <authorList>
            <person name="Berger JAMES D."/>
            <person name="Berger JAMES D."/>
        </authorList>
    </citation>
    <scope>NUCLEOTIDE SEQUENCE [LARGE SCALE GENOMIC DNA]</scope>
</reference>
<dbReference type="InterPro" id="IPR032718">
    <property type="entry name" value="PGBD4_Znf_C"/>
</dbReference>
<evidence type="ECO:0000259" key="2">
    <source>
        <dbReference type="Pfam" id="PF13842"/>
    </source>
</evidence>
<proteinExistence type="predicted"/>
<dbReference type="WBParaSite" id="TREG1_32170.1">
    <property type="protein sequence ID" value="TREG1_32170.1"/>
    <property type="gene ID" value="TREG1_32170"/>
</dbReference>
<feature type="region of interest" description="Disordered" evidence="1">
    <location>
        <begin position="327"/>
        <end position="347"/>
    </location>
</feature>
<feature type="region of interest" description="Disordered" evidence="1">
    <location>
        <begin position="132"/>
        <end position="162"/>
    </location>
</feature>
<evidence type="ECO:0000313" key="3">
    <source>
        <dbReference type="Proteomes" id="UP000050795"/>
    </source>
</evidence>
<protein>
    <recommendedName>
        <fullName evidence="2">PiggyBac transposable element-derived protein 4 C-terminal zinc-finger domain-containing protein</fullName>
    </recommendedName>
</protein>
<evidence type="ECO:0000313" key="4">
    <source>
        <dbReference type="WBParaSite" id="TREG1_32170.1"/>
    </source>
</evidence>
<dbReference type="Pfam" id="PF13842">
    <property type="entry name" value="zf-Tnp_2"/>
    <property type="match status" value="1"/>
</dbReference>
<feature type="compositionally biased region" description="Low complexity" evidence="1">
    <location>
        <begin position="142"/>
        <end position="160"/>
    </location>
</feature>
<dbReference type="AlphaFoldDB" id="A0AA85JFJ5"/>
<evidence type="ECO:0000256" key="1">
    <source>
        <dbReference type="SAM" id="MobiDB-lite"/>
    </source>
</evidence>
<organism evidence="3 4">
    <name type="scientific">Trichobilharzia regenti</name>
    <name type="common">Nasal bird schistosome</name>
    <dbReference type="NCBI Taxonomy" id="157069"/>
    <lineage>
        <taxon>Eukaryota</taxon>
        <taxon>Metazoa</taxon>
        <taxon>Spiralia</taxon>
        <taxon>Lophotrochozoa</taxon>
        <taxon>Platyhelminthes</taxon>
        <taxon>Trematoda</taxon>
        <taxon>Digenea</taxon>
        <taxon>Strigeidida</taxon>
        <taxon>Schistosomatoidea</taxon>
        <taxon>Schistosomatidae</taxon>
        <taxon>Trichobilharzia</taxon>
    </lineage>
</organism>
<sequence length="358" mass="40817">MACVPVDFPTLKLYAIAIQNAHILASEMDFANLQLAFKMTCELQQRVVDLMSERKRHLTNLEALVNMKRKDTHPVGVMEMEEEVSQSRETELYAQQNHYDENQNSEVMRSENIENGEAMNDNQHLCELSNQEANNTEPPTPTSQTSSMRETLTPSTSTSEEACKSLNNKHKLISIESLREVMLLDGVPIHVDNDNTDCITCRLRNHVQTETIVTMVCAACSEFPRLCSAQCFRWWHMVHLPAMRNKPRTVIESEQSGTTISESNNQVVVSELQAVDGSSEFKPPEKKLVLQPSTAPVRRRVGKRKRRKGFRLCHVKKKVISVWPVSKSCRPPKKPHANSDDPQWRPNRGFIEKVNINN</sequence>
<keyword evidence="3" id="KW-1185">Reference proteome</keyword>
<feature type="domain" description="PiggyBac transposable element-derived protein 4 C-terminal zinc-finger" evidence="2">
    <location>
        <begin position="195"/>
        <end position="237"/>
    </location>
</feature>
<name>A0AA85JFJ5_TRIRE</name>
<dbReference type="Proteomes" id="UP000050795">
    <property type="component" value="Unassembled WGS sequence"/>
</dbReference>
<accession>A0AA85JFJ5</accession>